<gene>
    <name evidence="2" type="ORF">T03_3089</name>
</gene>
<dbReference type="Proteomes" id="UP000054653">
    <property type="component" value="Unassembled WGS sequence"/>
</dbReference>
<protein>
    <submittedName>
        <fullName evidence="2">Uncharacterized protein</fullName>
    </submittedName>
</protein>
<sequence>MKSEEKKKRKYGRHETDRGRHETDQEKIKVWAWDTSKG</sequence>
<comment type="caution">
    <text evidence="2">The sequence shown here is derived from an EMBL/GenBank/DDBJ whole genome shotgun (WGS) entry which is preliminary data.</text>
</comment>
<evidence type="ECO:0000313" key="2">
    <source>
        <dbReference type="EMBL" id="KRY23562.1"/>
    </source>
</evidence>
<dbReference type="EMBL" id="JYDI01003415">
    <property type="protein sequence ID" value="KRY23562.1"/>
    <property type="molecule type" value="Genomic_DNA"/>
</dbReference>
<feature type="region of interest" description="Disordered" evidence="1">
    <location>
        <begin position="1"/>
        <end position="24"/>
    </location>
</feature>
<feature type="compositionally biased region" description="Basic and acidic residues" evidence="1">
    <location>
        <begin position="13"/>
        <end position="24"/>
    </location>
</feature>
<proteinExistence type="predicted"/>
<evidence type="ECO:0000313" key="3">
    <source>
        <dbReference type="Proteomes" id="UP000054653"/>
    </source>
</evidence>
<evidence type="ECO:0000256" key="1">
    <source>
        <dbReference type="SAM" id="MobiDB-lite"/>
    </source>
</evidence>
<keyword evidence="3" id="KW-1185">Reference proteome</keyword>
<organism evidence="2 3">
    <name type="scientific">Trichinella britovi</name>
    <name type="common">Parasitic roundworm</name>
    <dbReference type="NCBI Taxonomy" id="45882"/>
    <lineage>
        <taxon>Eukaryota</taxon>
        <taxon>Metazoa</taxon>
        <taxon>Ecdysozoa</taxon>
        <taxon>Nematoda</taxon>
        <taxon>Enoplea</taxon>
        <taxon>Dorylaimia</taxon>
        <taxon>Trichinellida</taxon>
        <taxon>Trichinellidae</taxon>
        <taxon>Trichinella</taxon>
    </lineage>
</organism>
<name>A0A0V1AG91_TRIBR</name>
<accession>A0A0V1AG91</accession>
<dbReference type="AlphaFoldDB" id="A0A0V1AG91"/>
<reference evidence="2 3" key="1">
    <citation type="submission" date="2015-01" db="EMBL/GenBank/DDBJ databases">
        <title>Evolution of Trichinella species and genotypes.</title>
        <authorList>
            <person name="Korhonen P.K."/>
            <person name="Edoardo P."/>
            <person name="Giuseppe L.R."/>
            <person name="Gasser R.B."/>
        </authorList>
    </citation>
    <scope>NUCLEOTIDE SEQUENCE [LARGE SCALE GENOMIC DNA]</scope>
    <source>
        <strain evidence="2">ISS120</strain>
    </source>
</reference>